<evidence type="ECO:0000256" key="2">
    <source>
        <dbReference type="ARBA" id="ARBA00009877"/>
    </source>
</evidence>
<comment type="subcellular location">
    <subcellularLocation>
        <location evidence="9">Membrane</location>
        <topology evidence="9">Multi-pass membrane protein</topology>
    </subcellularLocation>
    <subcellularLocation>
        <location evidence="1">Mitochondrion inner membrane</location>
        <topology evidence="1">Multi-pass membrane protein</topology>
    </subcellularLocation>
</comment>
<dbReference type="EMBL" id="FJUX01000121">
    <property type="protein sequence ID" value="CZT09907.1"/>
    <property type="molecule type" value="Genomic_DNA"/>
</dbReference>
<evidence type="ECO:0000313" key="14">
    <source>
        <dbReference type="Proteomes" id="UP000178912"/>
    </source>
</evidence>
<keyword evidence="8 11" id="KW-0472">Membrane</keyword>
<name>A0A1E1LHC5_9HELO</name>
<dbReference type="AlphaFoldDB" id="A0A1E1LHC5"/>
<evidence type="ECO:0000256" key="6">
    <source>
        <dbReference type="ARBA" id="ARBA00022989"/>
    </source>
</evidence>
<evidence type="ECO:0000313" key="13">
    <source>
        <dbReference type="EMBL" id="CZT09907.1"/>
    </source>
</evidence>
<evidence type="ECO:0000256" key="8">
    <source>
        <dbReference type="ARBA" id="ARBA00023136"/>
    </source>
</evidence>
<organism evidence="13 14">
    <name type="scientific">Rhynchosporium agropyri</name>
    <dbReference type="NCBI Taxonomy" id="914238"/>
    <lineage>
        <taxon>Eukaryota</taxon>
        <taxon>Fungi</taxon>
        <taxon>Dikarya</taxon>
        <taxon>Ascomycota</taxon>
        <taxon>Pezizomycotina</taxon>
        <taxon>Leotiomycetes</taxon>
        <taxon>Helotiales</taxon>
        <taxon>Ploettnerulaceae</taxon>
        <taxon>Rhynchosporium</taxon>
    </lineage>
</organism>
<evidence type="ECO:0000256" key="4">
    <source>
        <dbReference type="ARBA" id="ARBA00022792"/>
    </source>
</evidence>
<dbReference type="GO" id="GO:0032979">
    <property type="term" value="P:protein insertion into mitochondrial inner membrane from matrix"/>
    <property type="evidence" value="ECO:0007669"/>
    <property type="project" value="TreeGrafter"/>
</dbReference>
<dbReference type="Pfam" id="PF02096">
    <property type="entry name" value="60KD_IMP"/>
    <property type="match status" value="1"/>
</dbReference>
<keyword evidence="6 11" id="KW-1133">Transmembrane helix</keyword>
<evidence type="ECO:0000256" key="5">
    <source>
        <dbReference type="ARBA" id="ARBA00022946"/>
    </source>
</evidence>
<evidence type="ECO:0000256" key="1">
    <source>
        <dbReference type="ARBA" id="ARBA00004448"/>
    </source>
</evidence>
<feature type="domain" description="Membrane insertase YidC/Oxa/ALB C-terminal" evidence="12">
    <location>
        <begin position="196"/>
        <end position="389"/>
    </location>
</feature>
<evidence type="ECO:0000256" key="10">
    <source>
        <dbReference type="SAM" id="MobiDB-lite"/>
    </source>
</evidence>
<comment type="similarity">
    <text evidence="2 9">Belongs to the OXA1/ALB3/YidC family.</text>
</comment>
<dbReference type="InterPro" id="IPR028055">
    <property type="entry name" value="YidC/Oxa/ALB_C"/>
</dbReference>
<keyword evidence="3 9" id="KW-0812">Transmembrane</keyword>
<feature type="transmembrane region" description="Helical" evidence="11">
    <location>
        <begin position="188"/>
        <end position="207"/>
    </location>
</feature>
<accession>A0A1E1LHC5</accession>
<feature type="transmembrane region" description="Helical" evidence="11">
    <location>
        <begin position="347"/>
        <end position="366"/>
    </location>
</feature>
<dbReference type="CDD" id="cd20069">
    <property type="entry name" value="5TM_Oxa1-like"/>
    <property type="match status" value="1"/>
</dbReference>
<evidence type="ECO:0000256" key="7">
    <source>
        <dbReference type="ARBA" id="ARBA00023128"/>
    </source>
</evidence>
<keyword evidence="4" id="KW-0999">Mitochondrion inner membrane</keyword>
<sequence>MHDILTSPAWIYNILRVAFGRAHQPPAMIPSRGLRWSSQAIGIGRTRTQPLPARQFSSTPVQHRANRLLSDHRATLPGNTYKGIGFSQANIILRNGASIRFASTTPLPASTIATQASSTTEVASSAASSPAAAIESAPSSFQSSLNSATDFAYENISDIPERIGYLKELGLDFGWGPTSIMQYLLEHVHVYAGTPWWVSISLTAIAVRAMMLKPYMNAADNAAKMQTVMPITKPLTEKMQQAARAKDNALVMQIRSEVQMINRRAGISMWKSFVPLLQIFAGYGTFVLLRAMAKVPVPGLETGGFLWVYNLAIPDPIWALPLATSAVLHWVLRRGGDTGAMNVSPEIFKAMIWGMPLLSFLCTFWLPAAVQISFLVSTILSFGQATLFRKDWFRERFNMYPLPNHILKRTTPTKTIAAAEKPSPYRSDIRLSPRPPTNPVLSSGQLSSRFQSPVSVQKTFGGEAFLEGEAEENRKKGIVGGLTSEVKDTFQGVMGRAKEGMKRRNEDSASKQKMTEYAAYEAKRREEIKAEDAAEEAKREERIREKYRFGKGERKKKMKKMKKGTVVKK</sequence>
<dbReference type="OrthoDB" id="2148490at2759"/>
<keyword evidence="7" id="KW-0496">Mitochondrion</keyword>
<dbReference type="Proteomes" id="UP000178912">
    <property type="component" value="Unassembled WGS sequence"/>
</dbReference>
<evidence type="ECO:0000256" key="11">
    <source>
        <dbReference type="SAM" id="Phobius"/>
    </source>
</evidence>
<feature type="region of interest" description="Disordered" evidence="10">
    <location>
        <begin position="548"/>
        <end position="569"/>
    </location>
</feature>
<reference evidence="14" key="1">
    <citation type="submission" date="2016-03" db="EMBL/GenBank/DDBJ databases">
        <authorList>
            <person name="Guldener U."/>
        </authorList>
    </citation>
    <scope>NUCLEOTIDE SEQUENCE [LARGE SCALE GENOMIC DNA]</scope>
    <source>
        <strain evidence="14">04CH-RAC-A.6.1</strain>
    </source>
</reference>
<feature type="transmembrane region" description="Helical" evidence="11">
    <location>
        <begin position="273"/>
        <end position="293"/>
    </location>
</feature>
<dbReference type="GO" id="GO:0005743">
    <property type="term" value="C:mitochondrial inner membrane"/>
    <property type="evidence" value="ECO:0007669"/>
    <property type="project" value="UniProtKB-SubCell"/>
</dbReference>
<dbReference type="PANTHER" id="PTHR12428:SF66">
    <property type="entry name" value="MITOCHONDRIAL INNER MEMBRANE PROTEIN OXA1L"/>
    <property type="match status" value="1"/>
</dbReference>
<dbReference type="GO" id="GO:0032977">
    <property type="term" value="F:membrane insertase activity"/>
    <property type="evidence" value="ECO:0007669"/>
    <property type="project" value="InterPro"/>
</dbReference>
<dbReference type="InterPro" id="IPR001708">
    <property type="entry name" value="YidC/ALB3/OXA1/COX18"/>
</dbReference>
<proteinExistence type="inferred from homology"/>
<evidence type="ECO:0000256" key="9">
    <source>
        <dbReference type="RuleBase" id="RU003945"/>
    </source>
</evidence>
<protein>
    <recommendedName>
        <fullName evidence="12">Membrane insertase YidC/Oxa/ALB C-terminal domain-containing protein</fullName>
    </recommendedName>
</protein>
<feature type="transmembrane region" description="Helical" evidence="11">
    <location>
        <begin position="313"/>
        <end position="332"/>
    </location>
</feature>
<keyword evidence="5" id="KW-0809">Transit peptide</keyword>
<evidence type="ECO:0000256" key="3">
    <source>
        <dbReference type="ARBA" id="ARBA00022692"/>
    </source>
</evidence>
<evidence type="ECO:0000259" key="12">
    <source>
        <dbReference type="Pfam" id="PF02096"/>
    </source>
</evidence>
<dbReference type="PANTHER" id="PTHR12428">
    <property type="entry name" value="OXA1"/>
    <property type="match status" value="1"/>
</dbReference>
<feature type="compositionally biased region" description="Basic residues" evidence="10">
    <location>
        <begin position="553"/>
        <end position="569"/>
    </location>
</feature>
<gene>
    <name evidence="13" type="ORF">RAG0_14506</name>
</gene>
<feature type="region of interest" description="Disordered" evidence="10">
    <location>
        <begin position="420"/>
        <end position="446"/>
    </location>
</feature>
<keyword evidence="14" id="KW-1185">Reference proteome</keyword>